<accession>A0A195F017</accession>
<dbReference type="AlphaFoldDB" id="A0A195F017"/>
<sequence>METTTGRAPSLVPFAVLRLSRDPRRHNWLCLGLAYRPRIMPLHALAYSPEDLFRHAHNR</sequence>
<dbReference type="Proteomes" id="UP000078541">
    <property type="component" value="Unassembled WGS sequence"/>
</dbReference>
<gene>
    <name evidence="1" type="ORF">ALC56_11894</name>
</gene>
<organism evidence="1 2">
    <name type="scientific">Trachymyrmex septentrionalis</name>
    <dbReference type="NCBI Taxonomy" id="34720"/>
    <lineage>
        <taxon>Eukaryota</taxon>
        <taxon>Metazoa</taxon>
        <taxon>Ecdysozoa</taxon>
        <taxon>Arthropoda</taxon>
        <taxon>Hexapoda</taxon>
        <taxon>Insecta</taxon>
        <taxon>Pterygota</taxon>
        <taxon>Neoptera</taxon>
        <taxon>Endopterygota</taxon>
        <taxon>Hymenoptera</taxon>
        <taxon>Apocrita</taxon>
        <taxon>Aculeata</taxon>
        <taxon>Formicoidea</taxon>
        <taxon>Formicidae</taxon>
        <taxon>Myrmicinae</taxon>
        <taxon>Trachymyrmex</taxon>
    </lineage>
</organism>
<reference evidence="1 2" key="1">
    <citation type="submission" date="2016-03" db="EMBL/GenBank/DDBJ databases">
        <title>Trachymyrmex septentrionalis WGS genome.</title>
        <authorList>
            <person name="Nygaard S."/>
            <person name="Hu H."/>
            <person name="Boomsma J."/>
            <person name="Zhang G."/>
        </authorList>
    </citation>
    <scope>NUCLEOTIDE SEQUENCE [LARGE SCALE GENOMIC DNA]</scope>
    <source>
        <strain evidence="1">Tsep2-gDNA-1</strain>
        <tissue evidence="1">Whole body</tissue>
    </source>
</reference>
<dbReference type="EMBL" id="KQ981891">
    <property type="protein sequence ID" value="KYN33818.1"/>
    <property type="molecule type" value="Genomic_DNA"/>
</dbReference>
<keyword evidence="2" id="KW-1185">Reference proteome</keyword>
<protein>
    <submittedName>
        <fullName evidence="1">Uncharacterized protein</fullName>
    </submittedName>
</protein>
<name>A0A195F017_9HYME</name>
<proteinExistence type="predicted"/>
<evidence type="ECO:0000313" key="2">
    <source>
        <dbReference type="Proteomes" id="UP000078541"/>
    </source>
</evidence>
<evidence type="ECO:0000313" key="1">
    <source>
        <dbReference type="EMBL" id="KYN33818.1"/>
    </source>
</evidence>